<proteinExistence type="predicted"/>
<sequence length="335" mass="37829">MHIYDAIIIGGGPCGLAMGVELAKSGLDYLILEKGNLTESIRRYPRRMKFFSTAENIEIGGIPFAISDVKANRNEALQYYRKVAGYYHLNFKLFVDVDRTEKQSDGTFLTYSNDGQVFHSKNVILATGYFDVPRMLNVPGEDLPHVSHYYDEPFKYSYTNVVLVGGSNSSVEAALELYRHDAKVTIVHKEADFRTKVKYWLVPDVKNRVKEGKIHTRFNSVTRAIEPGRLLIENLETGEEEWLPADFVFLLVGYLPDEHLLARCGVTLDPVTKVPEYDSETFETNVPGLYLCGTVLAGVFTEKVFIENGREHAAAIADHLAGREVRKVNELIDRI</sequence>
<name>A0A1G7ZG82_9BACT</name>
<organism evidence="3 4">
    <name type="scientific">Dyadobacter soli</name>
    <dbReference type="NCBI Taxonomy" id="659014"/>
    <lineage>
        <taxon>Bacteria</taxon>
        <taxon>Pseudomonadati</taxon>
        <taxon>Bacteroidota</taxon>
        <taxon>Cytophagia</taxon>
        <taxon>Cytophagales</taxon>
        <taxon>Spirosomataceae</taxon>
        <taxon>Dyadobacter</taxon>
    </lineage>
</organism>
<protein>
    <submittedName>
        <fullName evidence="3">Thioredoxin reductase (NADPH)</fullName>
    </submittedName>
</protein>
<dbReference type="AlphaFoldDB" id="A0A1G7ZG82"/>
<keyword evidence="2" id="KW-0560">Oxidoreductase</keyword>
<dbReference type="Proteomes" id="UP000198748">
    <property type="component" value="Unassembled WGS sequence"/>
</dbReference>
<dbReference type="NCBIfam" id="TIGR04018">
    <property type="entry name" value="Bthiol_YpdA"/>
    <property type="match status" value="1"/>
</dbReference>
<dbReference type="RefSeq" id="WP_090157312.1">
    <property type="nucleotide sequence ID" value="NZ_FNAN01000028.1"/>
</dbReference>
<dbReference type="Pfam" id="PF13738">
    <property type="entry name" value="Pyr_redox_3"/>
    <property type="match status" value="1"/>
</dbReference>
<reference evidence="4" key="1">
    <citation type="submission" date="2016-10" db="EMBL/GenBank/DDBJ databases">
        <authorList>
            <person name="Varghese N."/>
            <person name="Submissions S."/>
        </authorList>
    </citation>
    <scope>NUCLEOTIDE SEQUENCE [LARGE SCALE GENOMIC DNA]</scope>
    <source>
        <strain evidence="4">DSM 25329</strain>
    </source>
</reference>
<dbReference type="OrthoDB" id="9778740at2"/>
<dbReference type="EMBL" id="FNAN01000028">
    <property type="protein sequence ID" value="SDH07649.1"/>
    <property type="molecule type" value="Genomic_DNA"/>
</dbReference>
<accession>A0A1G7ZG82</accession>
<evidence type="ECO:0000313" key="3">
    <source>
        <dbReference type="EMBL" id="SDH07649.1"/>
    </source>
</evidence>
<evidence type="ECO:0000256" key="1">
    <source>
        <dbReference type="ARBA" id="ARBA00022630"/>
    </source>
</evidence>
<gene>
    <name evidence="3" type="ORF">SAMN04487996_12821</name>
</gene>
<dbReference type="SUPFAM" id="SSF51905">
    <property type="entry name" value="FAD/NAD(P)-binding domain"/>
    <property type="match status" value="1"/>
</dbReference>
<dbReference type="PRINTS" id="PR00368">
    <property type="entry name" value="FADPNR"/>
</dbReference>
<keyword evidence="1" id="KW-0285">Flavoprotein</keyword>
<dbReference type="InterPro" id="IPR023856">
    <property type="entry name" value="Bdr"/>
</dbReference>
<dbReference type="Gene3D" id="3.50.50.60">
    <property type="entry name" value="FAD/NAD(P)-binding domain"/>
    <property type="match status" value="2"/>
</dbReference>
<evidence type="ECO:0000313" key="4">
    <source>
        <dbReference type="Proteomes" id="UP000198748"/>
    </source>
</evidence>
<dbReference type="InterPro" id="IPR036188">
    <property type="entry name" value="FAD/NAD-bd_sf"/>
</dbReference>
<dbReference type="PRINTS" id="PR00469">
    <property type="entry name" value="PNDRDTASEII"/>
</dbReference>
<keyword evidence="4" id="KW-1185">Reference proteome</keyword>
<dbReference type="PANTHER" id="PTHR48105">
    <property type="entry name" value="THIOREDOXIN REDUCTASE 1-RELATED-RELATED"/>
    <property type="match status" value="1"/>
</dbReference>
<dbReference type="InterPro" id="IPR050097">
    <property type="entry name" value="Ferredoxin-NADP_redctase_2"/>
</dbReference>
<dbReference type="STRING" id="659014.SAMN04487996_12821"/>
<dbReference type="GO" id="GO:0016491">
    <property type="term" value="F:oxidoreductase activity"/>
    <property type="evidence" value="ECO:0007669"/>
    <property type="project" value="UniProtKB-KW"/>
</dbReference>
<evidence type="ECO:0000256" key="2">
    <source>
        <dbReference type="ARBA" id="ARBA00023002"/>
    </source>
</evidence>